<organism evidence="2 3">
    <name type="scientific">Pseudarcicella hirudinis</name>
    <dbReference type="NCBI Taxonomy" id="1079859"/>
    <lineage>
        <taxon>Bacteria</taxon>
        <taxon>Pseudomonadati</taxon>
        <taxon>Bacteroidota</taxon>
        <taxon>Cytophagia</taxon>
        <taxon>Cytophagales</taxon>
        <taxon>Flectobacillaceae</taxon>
        <taxon>Pseudarcicella</taxon>
    </lineage>
</organism>
<dbReference type="PROSITE" id="PS51257">
    <property type="entry name" value="PROKAR_LIPOPROTEIN"/>
    <property type="match status" value="1"/>
</dbReference>
<evidence type="ECO:0000313" key="2">
    <source>
        <dbReference type="EMBL" id="SFP94989.1"/>
    </source>
</evidence>
<dbReference type="Proteomes" id="UP000199306">
    <property type="component" value="Unassembled WGS sequence"/>
</dbReference>
<accession>A0A1I5UIG0</accession>
<reference evidence="2 3" key="1">
    <citation type="submission" date="2016-10" db="EMBL/GenBank/DDBJ databases">
        <authorList>
            <person name="de Groot N.N."/>
        </authorList>
    </citation>
    <scope>NUCLEOTIDE SEQUENCE [LARGE SCALE GENOMIC DNA]</scope>
    <source>
        <strain evidence="3">E92,LMG 26720,CCM 7988</strain>
    </source>
</reference>
<evidence type="ECO:0000256" key="1">
    <source>
        <dbReference type="SAM" id="SignalP"/>
    </source>
</evidence>
<gene>
    <name evidence="2" type="ORF">SAMN04515674_107202</name>
</gene>
<dbReference type="OrthoDB" id="884074at2"/>
<keyword evidence="1" id="KW-0732">Signal</keyword>
<sequence length="166" mass="17878">MKKYNFLAIILLVIALASCKNDGIYGVRDAVATDAITVDNATFYERYPFTTTSVSAGGKIEIRLKLADGSPRTIKEITRVAASSVNRAINPTAVQVATGLYNTAPISASGKSVTFTTTVAEYLTKKSLTSLPLNGTAFYDLQFIFMITLDNGDTIIPLETRVRPSA</sequence>
<dbReference type="AlphaFoldDB" id="A0A1I5UIG0"/>
<protein>
    <recommendedName>
        <fullName evidence="4">DUF4843 domain-containing protein</fullName>
    </recommendedName>
</protein>
<evidence type="ECO:0008006" key="4">
    <source>
        <dbReference type="Google" id="ProtNLM"/>
    </source>
</evidence>
<feature type="chain" id="PRO_5011476521" description="DUF4843 domain-containing protein" evidence="1">
    <location>
        <begin position="18"/>
        <end position="166"/>
    </location>
</feature>
<name>A0A1I5UIG0_9BACT</name>
<evidence type="ECO:0000313" key="3">
    <source>
        <dbReference type="Proteomes" id="UP000199306"/>
    </source>
</evidence>
<dbReference type="EMBL" id="FOXH01000007">
    <property type="protein sequence ID" value="SFP94989.1"/>
    <property type="molecule type" value="Genomic_DNA"/>
</dbReference>
<keyword evidence="3" id="KW-1185">Reference proteome</keyword>
<dbReference type="RefSeq" id="WP_092017822.1">
    <property type="nucleotide sequence ID" value="NZ_FOXH01000007.1"/>
</dbReference>
<proteinExistence type="predicted"/>
<feature type="signal peptide" evidence="1">
    <location>
        <begin position="1"/>
        <end position="17"/>
    </location>
</feature>